<dbReference type="SUPFAM" id="SSF53474">
    <property type="entry name" value="alpha/beta-Hydrolases"/>
    <property type="match status" value="1"/>
</dbReference>
<dbReference type="Pfam" id="PF11288">
    <property type="entry name" value="DUF3089"/>
    <property type="match status" value="1"/>
</dbReference>
<dbReference type="RefSeq" id="WP_278099586.1">
    <property type="nucleotide sequence ID" value="NZ_CP091092.1"/>
</dbReference>
<keyword evidence="2" id="KW-1185">Reference proteome</keyword>
<dbReference type="Proteomes" id="UP001218895">
    <property type="component" value="Chromosome"/>
</dbReference>
<dbReference type="InterPro" id="IPR021440">
    <property type="entry name" value="DUF3089"/>
</dbReference>
<proteinExistence type="predicted"/>
<reference evidence="1" key="1">
    <citation type="submission" date="2022-01" db="EMBL/GenBank/DDBJ databases">
        <title>Complete genome of Methanomicrobium antiquum DSM 21220.</title>
        <authorList>
            <person name="Chen S.-C."/>
            <person name="You Y.-T."/>
            <person name="Zhou Y.-Z."/>
            <person name="Lai M.-C."/>
        </authorList>
    </citation>
    <scope>NUCLEOTIDE SEQUENCE</scope>
    <source>
        <strain evidence="1">DSM 21220</strain>
    </source>
</reference>
<sequence>MIFLIILVCSALLSGNQNNSSQNKSFEDFEHFEDIKNTDGNDSSKDSFIHQNEDISEKELFSDSLMNLKGKSIGIPKALLPFNPDNDIPKRPDYKNPDSWVELPEYFSRKKQPVDVFFVYPTILSNEKTYLMDISNPELRKKAEWTIVEQAGIFDGQANIYAPYYRQNNVNINPVMLTDAKPIFSLGQNDLLRAFDYFLKNFNKGERPIILAAHSQGSVRVVELAKKGELLTGSPESLKSLICAYTIGYSITKSDIEKNPLIRISQNATDTGCFILYNTISDEEGKEKECPTIIPGTFVVNPLNWRTDNTPAQSSENIGACFFKHEHPQKPERYPNFSAAKISKNALVITDIKNPDELLATSVTFPKGVYHMYDYAVFYENLRENVSVRIKAYMEKSEK</sequence>
<gene>
    <name evidence="1" type="ORF">L1994_11535</name>
</gene>
<dbReference type="AlphaFoldDB" id="A0AAF0FQD5"/>
<dbReference type="KEGG" id="manq:L1994_11535"/>
<name>A0AAF0FQD5_9EURY</name>
<evidence type="ECO:0000313" key="2">
    <source>
        <dbReference type="Proteomes" id="UP001218895"/>
    </source>
</evidence>
<organism evidence="1 2">
    <name type="scientific">Methanomicrobium antiquum</name>
    <dbReference type="NCBI Taxonomy" id="487686"/>
    <lineage>
        <taxon>Archaea</taxon>
        <taxon>Methanobacteriati</taxon>
        <taxon>Methanobacteriota</taxon>
        <taxon>Stenosarchaea group</taxon>
        <taxon>Methanomicrobia</taxon>
        <taxon>Methanomicrobiales</taxon>
        <taxon>Methanomicrobiaceae</taxon>
        <taxon>Methanomicrobium</taxon>
    </lineage>
</organism>
<evidence type="ECO:0000313" key="1">
    <source>
        <dbReference type="EMBL" id="WFN36749.1"/>
    </source>
</evidence>
<protein>
    <submittedName>
        <fullName evidence="1">DUF3089 domain-containing protein</fullName>
    </submittedName>
</protein>
<dbReference type="GeneID" id="79951042"/>
<dbReference type="InterPro" id="IPR029058">
    <property type="entry name" value="AB_hydrolase_fold"/>
</dbReference>
<dbReference type="EMBL" id="CP091092">
    <property type="protein sequence ID" value="WFN36749.1"/>
    <property type="molecule type" value="Genomic_DNA"/>
</dbReference>
<accession>A0AAF0FQD5</accession>